<dbReference type="PANTHER" id="PTHR33238">
    <property type="entry name" value="IRON (METAL) DEPENDENT REPRESSOR, DTXR FAMILY"/>
    <property type="match status" value="1"/>
</dbReference>
<dbReference type="GO" id="GO:0046983">
    <property type="term" value="F:protein dimerization activity"/>
    <property type="evidence" value="ECO:0007669"/>
    <property type="project" value="InterPro"/>
</dbReference>
<dbReference type="GeneID" id="78177440"/>
<evidence type="ECO:0000313" key="6">
    <source>
        <dbReference type="EMBL" id="SHL11647.1"/>
    </source>
</evidence>
<evidence type="ECO:0000256" key="4">
    <source>
        <dbReference type="ARBA" id="ARBA00023163"/>
    </source>
</evidence>
<dbReference type="SMART" id="SM00529">
    <property type="entry name" value="HTH_DTXR"/>
    <property type="match status" value="1"/>
</dbReference>
<dbReference type="InterPro" id="IPR036390">
    <property type="entry name" value="WH_DNA-bd_sf"/>
</dbReference>
<gene>
    <name evidence="6" type="ORF">SAMN02745138_02898</name>
</gene>
<dbReference type="Proteomes" id="UP000183975">
    <property type="component" value="Unassembled WGS sequence"/>
</dbReference>
<dbReference type="InterPro" id="IPR022687">
    <property type="entry name" value="HTH_DTXR"/>
</dbReference>
<dbReference type="InterPro" id="IPR050536">
    <property type="entry name" value="DtxR_MntR_Metal-Reg"/>
</dbReference>
<dbReference type="InterPro" id="IPR036388">
    <property type="entry name" value="WH-like_DNA-bd_sf"/>
</dbReference>
<dbReference type="InterPro" id="IPR022689">
    <property type="entry name" value="Iron_dep_repressor"/>
</dbReference>
<proteinExistence type="inferred from homology"/>
<dbReference type="GO" id="GO:0003700">
    <property type="term" value="F:DNA-binding transcription factor activity"/>
    <property type="evidence" value="ECO:0007669"/>
    <property type="project" value="InterPro"/>
</dbReference>
<dbReference type="InterPro" id="IPR036421">
    <property type="entry name" value="Fe_dep_repressor_sf"/>
</dbReference>
<protein>
    <submittedName>
        <fullName evidence="6">Iron (Metal) dependent repressor, DtxR family</fullName>
    </submittedName>
</protein>
<keyword evidence="3" id="KW-0238">DNA-binding</keyword>
<dbReference type="SUPFAM" id="SSF47979">
    <property type="entry name" value="Iron-dependent repressor protein, dimerization domain"/>
    <property type="match status" value="1"/>
</dbReference>
<keyword evidence="7" id="KW-1185">Reference proteome</keyword>
<dbReference type="Gene3D" id="1.10.10.10">
    <property type="entry name" value="Winged helix-like DNA-binding domain superfamily/Winged helix DNA-binding domain"/>
    <property type="match status" value="1"/>
</dbReference>
<dbReference type="RefSeq" id="WP_072852954.1">
    <property type="nucleotide sequence ID" value="NZ_FRAH01000068.1"/>
</dbReference>
<dbReference type="PANTHER" id="PTHR33238:SF7">
    <property type="entry name" value="IRON-DEPENDENT TRANSCRIPTIONAL REGULATOR"/>
    <property type="match status" value="1"/>
</dbReference>
<sequence>MKLQESGENYLETILILEKRNGIARSVDVATELGFSKPSVSRAVSILKEGGYVTIGNIGQLLLTDKGRQVAQNIYDRHCFIKECLMFLGVSPETAEADACRLEHVLSEETLSCMKAHYESHMAEQKS</sequence>
<dbReference type="OrthoDB" id="9794394at2"/>
<keyword evidence="4" id="KW-0804">Transcription</keyword>
<keyword evidence="2" id="KW-0805">Transcription regulation</keyword>
<dbReference type="GO" id="GO:0003677">
    <property type="term" value="F:DNA binding"/>
    <property type="evidence" value="ECO:0007669"/>
    <property type="project" value="UniProtKB-KW"/>
</dbReference>
<dbReference type="EMBL" id="FRAH01000068">
    <property type="protein sequence ID" value="SHL11647.1"/>
    <property type="molecule type" value="Genomic_DNA"/>
</dbReference>
<evidence type="ECO:0000313" key="7">
    <source>
        <dbReference type="Proteomes" id="UP000183975"/>
    </source>
</evidence>
<dbReference type="AlphaFoldDB" id="A0A1M6Y0C6"/>
<evidence type="ECO:0000256" key="3">
    <source>
        <dbReference type="ARBA" id="ARBA00023125"/>
    </source>
</evidence>
<dbReference type="SUPFAM" id="SSF46785">
    <property type="entry name" value="Winged helix' DNA-binding domain"/>
    <property type="match status" value="1"/>
</dbReference>
<dbReference type="Gene3D" id="1.10.60.10">
    <property type="entry name" value="Iron dependent repressor, metal binding and dimerisation domain"/>
    <property type="match status" value="1"/>
</dbReference>
<dbReference type="GO" id="GO:0046914">
    <property type="term" value="F:transition metal ion binding"/>
    <property type="evidence" value="ECO:0007669"/>
    <property type="project" value="InterPro"/>
</dbReference>
<evidence type="ECO:0000256" key="1">
    <source>
        <dbReference type="ARBA" id="ARBA00007871"/>
    </source>
</evidence>
<name>A0A1M6Y0C6_9FIRM</name>
<dbReference type="PROSITE" id="PS50944">
    <property type="entry name" value="HTH_DTXR"/>
    <property type="match status" value="1"/>
</dbReference>
<comment type="similarity">
    <text evidence="1">Belongs to the DtxR/MntR family.</text>
</comment>
<evidence type="ECO:0000259" key="5">
    <source>
        <dbReference type="PROSITE" id="PS50944"/>
    </source>
</evidence>
<dbReference type="Pfam" id="PF02742">
    <property type="entry name" value="Fe_dep_repr_C"/>
    <property type="match status" value="1"/>
</dbReference>
<dbReference type="InterPro" id="IPR001367">
    <property type="entry name" value="Fe_dep_repressor"/>
</dbReference>
<evidence type="ECO:0000256" key="2">
    <source>
        <dbReference type="ARBA" id="ARBA00023015"/>
    </source>
</evidence>
<feature type="domain" description="HTH dtxR-type" evidence="5">
    <location>
        <begin position="3"/>
        <end position="64"/>
    </location>
</feature>
<organism evidence="6 7">
    <name type="scientific">Anaerotignum lactatifermentans DSM 14214</name>
    <dbReference type="NCBI Taxonomy" id="1121323"/>
    <lineage>
        <taxon>Bacteria</taxon>
        <taxon>Bacillati</taxon>
        <taxon>Bacillota</taxon>
        <taxon>Clostridia</taxon>
        <taxon>Lachnospirales</taxon>
        <taxon>Anaerotignaceae</taxon>
        <taxon>Anaerotignum</taxon>
    </lineage>
</organism>
<accession>A0A1M6Y0C6</accession>
<dbReference type="Pfam" id="PF01325">
    <property type="entry name" value="Fe_dep_repress"/>
    <property type="match status" value="1"/>
</dbReference>
<reference evidence="6 7" key="1">
    <citation type="submission" date="2016-11" db="EMBL/GenBank/DDBJ databases">
        <authorList>
            <person name="Jaros S."/>
            <person name="Januszkiewicz K."/>
            <person name="Wedrychowicz H."/>
        </authorList>
    </citation>
    <scope>NUCLEOTIDE SEQUENCE [LARGE SCALE GENOMIC DNA]</scope>
    <source>
        <strain evidence="6 7">DSM 14214</strain>
    </source>
</reference>